<dbReference type="OrthoDB" id="1490291at2"/>
<feature type="domain" description="NAD-dependent epimerase/dehydratase" evidence="1">
    <location>
        <begin position="5"/>
        <end position="227"/>
    </location>
</feature>
<proteinExistence type="predicted"/>
<dbReference type="KEGG" id="pgs:CPT03_07945"/>
<dbReference type="RefSeq" id="WP_099438351.1">
    <property type="nucleotide sequence ID" value="NZ_CP024091.1"/>
</dbReference>
<gene>
    <name evidence="2" type="ORF">CPT03_07945</name>
</gene>
<dbReference type="InterPro" id="IPR001509">
    <property type="entry name" value="Epimerase_deHydtase"/>
</dbReference>
<accession>A0A2D1U473</accession>
<evidence type="ECO:0000313" key="2">
    <source>
        <dbReference type="EMBL" id="ATP56409.1"/>
    </source>
</evidence>
<dbReference type="PANTHER" id="PTHR43245">
    <property type="entry name" value="BIFUNCTIONAL POLYMYXIN RESISTANCE PROTEIN ARNA"/>
    <property type="match status" value="1"/>
</dbReference>
<reference evidence="2 3" key="1">
    <citation type="submission" date="2017-10" db="EMBL/GenBank/DDBJ databases">
        <title>Whole genome of Pedobacter ginsengisoli T01R-27 isolated from tomato rhizosphere.</title>
        <authorList>
            <person name="Weon H.-Y."/>
            <person name="Lee S.A."/>
            <person name="Sang M.K."/>
            <person name="Song J."/>
        </authorList>
    </citation>
    <scope>NUCLEOTIDE SEQUENCE [LARGE SCALE GENOMIC DNA]</scope>
    <source>
        <strain evidence="2 3">T01R-27</strain>
    </source>
</reference>
<dbReference type="SUPFAM" id="SSF51735">
    <property type="entry name" value="NAD(P)-binding Rossmann-fold domains"/>
    <property type="match status" value="1"/>
</dbReference>
<protein>
    <submittedName>
        <fullName evidence="2">UDP-glucose 4-epimerase</fullName>
    </submittedName>
</protein>
<dbReference type="Proteomes" id="UP000223749">
    <property type="component" value="Chromosome"/>
</dbReference>
<keyword evidence="3" id="KW-1185">Reference proteome</keyword>
<dbReference type="PANTHER" id="PTHR43245:SF58">
    <property type="entry name" value="BLL5923 PROTEIN"/>
    <property type="match status" value="1"/>
</dbReference>
<dbReference type="AlphaFoldDB" id="A0A2D1U473"/>
<dbReference type="Pfam" id="PF01370">
    <property type="entry name" value="Epimerase"/>
    <property type="match status" value="1"/>
</dbReference>
<dbReference type="InterPro" id="IPR036291">
    <property type="entry name" value="NAD(P)-bd_dom_sf"/>
</dbReference>
<evidence type="ECO:0000259" key="1">
    <source>
        <dbReference type="Pfam" id="PF01370"/>
    </source>
</evidence>
<dbReference type="InterPro" id="IPR050177">
    <property type="entry name" value="Lipid_A_modif_metabolic_enz"/>
</dbReference>
<sequence>MSKRVLITGATGFVGYHLIEKAIQSGLEVYAAVRKSSSKAHLSEFNIKYVDLDYSSVESLRSQLEEHQFSYIIHAAGITKAKTKADYNKVNAEFTEHLAVAAITAGIKLEKFVFVSSLAALGPLTDLSQEIKEDTPAHPVTNYGASKLLAEKYLSEIPGLPLITIRPTAVYGPREKDIFILFKSISRGLEPHIGSFKQQLSFIYVKDLADVIVNSLFVKVNGKHYNVSDGNVYNRYALAELVKKALKQRTFKFHLPVPVVSAMASFMDFIYTNSKNTPTLNKEKMAELTAINWACNIDNAKRDLNYAPQFNLEKGLIDTVKWYKANNWL</sequence>
<dbReference type="EMBL" id="CP024091">
    <property type="protein sequence ID" value="ATP56409.1"/>
    <property type="molecule type" value="Genomic_DNA"/>
</dbReference>
<dbReference type="Gene3D" id="3.40.50.720">
    <property type="entry name" value="NAD(P)-binding Rossmann-like Domain"/>
    <property type="match status" value="1"/>
</dbReference>
<name>A0A2D1U473_9SPHI</name>
<evidence type="ECO:0000313" key="3">
    <source>
        <dbReference type="Proteomes" id="UP000223749"/>
    </source>
</evidence>
<organism evidence="2 3">
    <name type="scientific">Pedobacter ginsengisoli</name>
    <dbReference type="NCBI Taxonomy" id="363852"/>
    <lineage>
        <taxon>Bacteria</taxon>
        <taxon>Pseudomonadati</taxon>
        <taxon>Bacteroidota</taxon>
        <taxon>Sphingobacteriia</taxon>
        <taxon>Sphingobacteriales</taxon>
        <taxon>Sphingobacteriaceae</taxon>
        <taxon>Pedobacter</taxon>
    </lineage>
</organism>